<gene>
    <name evidence="1" type="ORF">MAE02_17230</name>
</gene>
<dbReference type="RefSeq" id="WP_114186348.1">
    <property type="nucleotide sequence ID" value="NZ_BJYU01000018.1"/>
</dbReference>
<name>A0A512BQD7_9HYPH</name>
<dbReference type="OrthoDB" id="8447348at2"/>
<reference evidence="1 2" key="1">
    <citation type="submission" date="2019-07" db="EMBL/GenBank/DDBJ databases">
        <title>Whole genome shotgun sequence of Microvirga aerophila NBRC 106136.</title>
        <authorList>
            <person name="Hosoyama A."/>
            <person name="Uohara A."/>
            <person name="Ohji S."/>
            <person name="Ichikawa N."/>
        </authorList>
    </citation>
    <scope>NUCLEOTIDE SEQUENCE [LARGE SCALE GENOMIC DNA]</scope>
    <source>
        <strain evidence="1 2">NBRC 106136</strain>
    </source>
</reference>
<dbReference type="Proteomes" id="UP000321085">
    <property type="component" value="Unassembled WGS sequence"/>
</dbReference>
<dbReference type="AlphaFoldDB" id="A0A512BQD7"/>
<sequence length="96" mass="10488">MPTVRNKHGARSSIRFEPPTLDEAIFAAQGLADDVKGQTEIASMLMGLPEDEVRAAVLKAVRPAARAPSRLSIVPRSTAGRQIVVVERRAPRMIMR</sequence>
<keyword evidence="2" id="KW-1185">Reference proteome</keyword>
<organism evidence="1 2">
    <name type="scientific">Microvirga aerophila</name>
    <dbReference type="NCBI Taxonomy" id="670291"/>
    <lineage>
        <taxon>Bacteria</taxon>
        <taxon>Pseudomonadati</taxon>
        <taxon>Pseudomonadota</taxon>
        <taxon>Alphaproteobacteria</taxon>
        <taxon>Hyphomicrobiales</taxon>
        <taxon>Methylobacteriaceae</taxon>
        <taxon>Microvirga</taxon>
    </lineage>
</organism>
<proteinExistence type="predicted"/>
<protein>
    <submittedName>
        <fullName evidence="1">Uncharacterized protein</fullName>
    </submittedName>
</protein>
<comment type="caution">
    <text evidence="1">The sequence shown here is derived from an EMBL/GenBank/DDBJ whole genome shotgun (WGS) entry which is preliminary data.</text>
</comment>
<dbReference type="EMBL" id="BJYU01000018">
    <property type="protein sequence ID" value="GEO14027.1"/>
    <property type="molecule type" value="Genomic_DNA"/>
</dbReference>
<evidence type="ECO:0000313" key="1">
    <source>
        <dbReference type="EMBL" id="GEO14027.1"/>
    </source>
</evidence>
<evidence type="ECO:0000313" key="2">
    <source>
        <dbReference type="Proteomes" id="UP000321085"/>
    </source>
</evidence>
<accession>A0A512BQD7</accession>